<dbReference type="EMBL" id="CP011058">
    <property type="protein sequence ID" value="AJY77425.1"/>
    <property type="molecule type" value="Genomic_DNA"/>
</dbReference>
<feature type="domain" description="VanZ-like" evidence="2">
    <location>
        <begin position="2"/>
        <end position="123"/>
    </location>
</feature>
<accession>A0A0D5NQH0</accession>
<reference evidence="3 4" key="1">
    <citation type="journal article" date="2015" name="J. Biotechnol.">
        <title>Complete genome sequence of Paenibacillus beijingensis 7188(T) (=DSM 24997(T)), a novel rhizobacterium from jujube garden soil.</title>
        <authorList>
            <person name="Kwak Y."/>
            <person name="Shin J.H."/>
        </authorList>
    </citation>
    <scope>NUCLEOTIDE SEQUENCE [LARGE SCALE GENOMIC DNA]</scope>
    <source>
        <strain evidence="3 4">DSM 24997</strain>
    </source>
</reference>
<feature type="transmembrane region" description="Helical" evidence="1">
    <location>
        <begin position="7"/>
        <end position="28"/>
    </location>
</feature>
<sequence>MAVYSALLFYWMFVGFGRSVVHNGGYHYNVIPFHTIKLYFNHADHFRLHVWLVNIIGNIAVFVPFGAAAVMLPRVTLSRFLSVFVPAIAIVELMQLVLKRGSFDVDDIILNTFGALIGYILFRHIGKMKFANE</sequence>
<evidence type="ECO:0000313" key="3">
    <source>
        <dbReference type="EMBL" id="AJY77425.1"/>
    </source>
</evidence>
<feature type="transmembrane region" description="Helical" evidence="1">
    <location>
        <begin position="77"/>
        <end position="96"/>
    </location>
</feature>
<reference evidence="4" key="2">
    <citation type="submission" date="2015-03" db="EMBL/GenBank/DDBJ databases">
        <title>Genome sequence of Paenibacillus beijingensis strain DSM 24997T.</title>
        <authorList>
            <person name="Kwak Y."/>
            <person name="Shin J.-H."/>
        </authorList>
    </citation>
    <scope>NUCLEOTIDE SEQUENCE [LARGE SCALE GENOMIC DNA]</scope>
    <source>
        <strain evidence="4">DSM 24997</strain>
    </source>
</reference>
<gene>
    <name evidence="3" type="ORF">VN24_01760</name>
</gene>
<dbReference type="KEGG" id="pbj:VN24_01760"/>
<keyword evidence="1" id="KW-1133">Transmembrane helix</keyword>
<name>A0A0D5NQH0_9BACL</name>
<organism evidence="3 4">
    <name type="scientific">Paenibacillus beijingensis</name>
    <dbReference type="NCBI Taxonomy" id="1126833"/>
    <lineage>
        <taxon>Bacteria</taxon>
        <taxon>Bacillati</taxon>
        <taxon>Bacillota</taxon>
        <taxon>Bacilli</taxon>
        <taxon>Bacillales</taxon>
        <taxon>Paenibacillaceae</taxon>
        <taxon>Paenibacillus</taxon>
    </lineage>
</organism>
<dbReference type="Proteomes" id="UP000032633">
    <property type="component" value="Chromosome"/>
</dbReference>
<keyword evidence="1" id="KW-0472">Membrane</keyword>
<dbReference type="STRING" id="1126833.VN24_01760"/>
<feature type="transmembrane region" description="Helical" evidence="1">
    <location>
        <begin position="48"/>
        <end position="70"/>
    </location>
</feature>
<keyword evidence="1" id="KW-0812">Transmembrane</keyword>
<proteinExistence type="predicted"/>
<protein>
    <recommendedName>
        <fullName evidence="2">VanZ-like domain-containing protein</fullName>
    </recommendedName>
</protein>
<dbReference type="InterPro" id="IPR006976">
    <property type="entry name" value="VanZ-like"/>
</dbReference>
<dbReference type="PANTHER" id="PTHR36834:SF1">
    <property type="entry name" value="INTEGRAL MEMBRANE PROTEIN"/>
    <property type="match status" value="1"/>
</dbReference>
<evidence type="ECO:0000256" key="1">
    <source>
        <dbReference type="SAM" id="Phobius"/>
    </source>
</evidence>
<dbReference type="HOGENOM" id="CLU_077618_5_3_9"/>
<dbReference type="Pfam" id="PF04892">
    <property type="entry name" value="VanZ"/>
    <property type="match status" value="1"/>
</dbReference>
<dbReference type="InterPro" id="IPR053150">
    <property type="entry name" value="Teicoplanin_resist-assoc"/>
</dbReference>
<dbReference type="PANTHER" id="PTHR36834">
    <property type="entry name" value="MEMBRANE PROTEIN-RELATED"/>
    <property type="match status" value="1"/>
</dbReference>
<dbReference type="PATRIC" id="fig|1126833.4.peg.390"/>
<keyword evidence="4" id="KW-1185">Reference proteome</keyword>
<dbReference type="AlphaFoldDB" id="A0A0D5NQH0"/>
<evidence type="ECO:0000313" key="4">
    <source>
        <dbReference type="Proteomes" id="UP000032633"/>
    </source>
</evidence>
<evidence type="ECO:0000259" key="2">
    <source>
        <dbReference type="Pfam" id="PF04892"/>
    </source>
</evidence>
<feature type="transmembrane region" description="Helical" evidence="1">
    <location>
        <begin position="108"/>
        <end position="126"/>
    </location>
</feature>